<keyword evidence="2" id="KW-1133">Transmembrane helix</keyword>
<name>A0ABT2M077_9FIRM</name>
<reference evidence="4" key="1">
    <citation type="submission" date="2022-09" db="EMBL/GenBank/DDBJ databases">
        <title>Eubacterium sp. LFL-14 isolated from human feces.</title>
        <authorList>
            <person name="Liu F."/>
        </authorList>
    </citation>
    <scope>NUCLEOTIDE SEQUENCE</scope>
    <source>
        <strain evidence="4">LFL-14</strain>
    </source>
</reference>
<dbReference type="Pfam" id="PF02839">
    <property type="entry name" value="CBM_5_12"/>
    <property type="match status" value="1"/>
</dbReference>
<comment type="caution">
    <text evidence="4">The sequence shown here is derived from an EMBL/GenBank/DDBJ whole genome shotgun (WGS) entry which is preliminary data.</text>
</comment>
<accession>A0ABT2M077</accession>
<dbReference type="InterPro" id="IPR003610">
    <property type="entry name" value="CBM5/12"/>
</dbReference>
<protein>
    <submittedName>
        <fullName evidence="4">Carbohydrate-binding protein</fullName>
    </submittedName>
</protein>
<dbReference type="CDD" id="cd12215">
    <property type="entry name" value="ChiC_BD"/>
    <property type="match status" value="1"/>
</dbReference>
<keyword evidence="1" id="KW-0378">Hydrolase</keyword>
<keyword evidence="2" id="KW-0472">Membrane</keyword>
<dbReference type="SMART" id="SM00495">
    <property type="entry name" value="ChtBD3"/>
    <property type="match status" value="1"/>
</dbReference>
<evidence type="ECO:0000313" key="5">
    <source>
        <dbReference type="Proteomes" id="UP001431199"/>
    </source>
</evidence>
<proteinExistence type="predicted"/>
<dbReference type="EMBL" id="JAODBU010000002">
    <property type="protein sequence ID" value="MCT7397792.1"/>
    <property type="molecule type" value="Genomic_DNA"/>
</dbReference>
<dbReference type="SUPFAM" id="SSF51055">
    <property type="entry name" value="Carbohydrate binding domain"/>
    <property type="match status" value="1"/>
</dbReference>
<feature type="transmembrane region" description="Helical" evidence="2">
    <location>
        <begin position="7"/>
        <end position="25"/>
    </location>
</feature>
<keyword evidence="5" id="KW-1185">Reference proteome</keyword>
<evidence type="ECO:0000313" key="4">
    <source>
        <dbReference type="EMBL" id="MCT7397792.1"/>
    </source>
</evidence>
<evidence type="ECO:0000256" key="2">
    <source>
        <dbReference type="SAM" id="Phobius"/>
    </source>
</evidence>
<dbReference type="RefSeq" id="WP_260978228.1">
    <property type="nucleotide sequence ID" value="NZ_JAODBU010000002.1"/>
</dbReference>
<keyword evidence="2" id="KW-0812">Transmembrane</keyword>
<dbReference type="Gene3D" id="2.10.10.20">
    <property type="entry name" value="Carbohydrate-binding module superfamily 5/12"/>
    <property type="match status" value="1"/>
</dbReference>
<dbReference type="InterPro" id="IPR036573">
    <property type="entry name" value="CBM_sf_5/12"/>
</dbReference>
<organism evidence="4 5">
    <name type="scientific">Eubacterium album</name>
    <dbReference type="NCBI Taxonomy" id="2978477"/>
    <lineage>
        <taxon>Bacteria</taxon>
        <taxon>Bacillati</taxon>
        <taxon>Bacillota</taxon>
        <taxon>Clostridia</taxon>
        <taxon>Eubacteriales</taxon>
        <taxon>Eubacteriaceae</taxon>
        <taxon>Eubacterium</taxon>
    </lineage>
</organism>
<sequence length="232" mass="26133">MRNLVNELAIVVLTIMVAFIILAWVSPVGNKIEGAMNKIVDNYLGENQTVENETETTTKSYADNIKDKYEGETDWLNVANSDNVKYKVIKGEGKVLEVKRENDYIYVPMTNIAGPLRDILFNGSSLEPQDGAYVKLYDVIMGADGYYQLKFNDYYGTEDIEIIFKKVSDETTTVPPTTIGSEYPQWNKDTTYTGGNRVIYNGKVYQAKWQTLGENPETSGNFGVWKLIGEAN</sequence>
<dbReference type="Proteomes" id="UP001431199">
    <property type="component" value="Unassembled WGS sequence"/>
</dbReference>
<gene>
    <name evidence="4" type="ORF">N5B56_01655</name>
</gene>
<evidence type="ECO:0000259" key="3">
    <source>
        <dbReference type="SMART" id="SM00495"/>
    </source>
</evidence>
<evidence type="ECO:0000256" key="1">
    <source>
        <dbReference type="ARBA" id="ARBA00022801"/>
    </source>
</evidence>
<feature type="domain" description="Chitin-binding type-3" evidence="3">
    <location>
        <begin position="183"/>
        <end position="228"/>
    </location>
</feature>